<gene>
    <name evidence="1" type="ORF">HMPREF2531_00496</name>
</gene>
<evidence type="ECO:0000313" key="2">
    <source>
        <dbReference type="Proteomes" id="UP000070319"/>
    </source>
</evidence>
<proteinExistence type="predicted"/>
<protein>
    <submittedName>
        <fullName evidence="1">Uncharacterized protein</fullName>
    </submittedName>
</protein>
<sequence>MKLLKKHHYDLERMAHEETDAQVLNSIDSESTNPIPVIYQSGYLTIKGYDERFGMYRLGFPNREVEEGFIRFLLPFYTNVNKVEAPFAIQKFVHEVESGDYASTSY</sequence>
<dbReference type="PATRIC" id="fig|329854.7.peg.497"/>
<comment type="caution">
    <text evidence="1">The sequence shown here is derived from an EMBL/GenBank/DDBJ whole genome shotgun (WGS) entry which is preliminary data.</text>
</comment>
<name>A0A139LTX0_9BACE</name>
<dbReference type="AlphaFoldDB" id="A0A139LTX0"/>
<evidence type="ECO:0000313" key="1">
    <source>
        <dbReference type="EMBL" id="KXT54885.1"/>
    </source>
</evidence>
<reference evidence="1 2" key="1">
    <citation type="submission" date="2016-02" db="EMBL/GenBank/DDBJ databases">
        <authorList>
            <person name="Wen L."/>
            <person name="He K."/>
            <person name="Yang H."/>
        </authorList>
    </citation>
    <scope>NUCLEOTIDE SEQUENCE [LARGE SCALE GENOMIC DNA]</scope>
    <source>
        <strain evidence="1 2">KLE1704</strain>
    </source>
</reference>
<accession>A0A139LTX0</accession>
<dbReference type="EMBL" id="LTDF01000035">
    <property type="protein sequence ID" value="KXT54885.1"/>
    <property type="molecule type" value="Genomic_DNA"/>
</dbReference>
<dbReference type="Proteomes" id="UP000070319">
    <property type="component" value="Unassembled WGS sequence"/>
</dbReference>
<organism evidence="1">
    <name type="scientific">Bacteroides intestinalis</name>
    <dbReference type="NCBI Taxonomy" id="329854"/>
    <lineage>
        <taxon>Bacteria</taxon>
        <taxon>Pseudomonadati</taxon>
        <taxon>Bacteroidota</taxon>
        <taxon>Bacteroidia</taxon>
        <taxon>Bacteroidales</taxon>
        <taxon>Bacteroidaceae</taxon>
        <taxon>Bacteroides</taxon>
    </lineage>
</organism>